<feature type="transmembrane region" description="Helical" evidence="1">
    <location>
        <begin position="363"/>
        <end position="391"/>
    </location>
</feature>
<evidence type="ECO:0000313" key="2">
    <source>
        <dbReference type="EMBL" id="MDU0326289.1"/>
    </source>
</evidence>
<protein>
    <recommendedName>
        <fullName evidence="4">DUF3137 domain-containing protein</fullName>
    </recommendedName>
</protein>
<dbReference type="Proteomes" id="UP001256673">
    <property type="component" value="Unassembled WGS sequence"/>
</dbReference>
<accession>A0ABU3RTQ6</accession>
<reference evidence="2 3" key="1">
    <citation type="submission" date="2023-09" db="EMBL/GenBank/DDBJ databases">
        <title>Microbacterium fusihabitans sp. nov., Microbacterium phycihabitans sp. nov., and Microbacterium cervinum sp. nov., isolated from dried seaweeds of beach.</title>
        <authorList>
            <person name="Lee S.D."/>
        </authorList>
    </citation>
    <scope>NUCLEOTIDE SEQUENCE [LARGE SCALE GENOMIC DNA]</scope>
    <source>
        <strain evidence="2 3">KSW2-21</strain>
    </source>
</reference>
<evidence type="ECO:0000256" key="1">
    <source>
        <dbReference type="SAM" id="Phobius"/>
    </source>
</evidence>
<evidence type="ECO:0000313" key="3">
    <source>
        <dbReference type="Proteomes" id="UP001256673"/>
    </source>
</evidence>
<organism evidence="2 3">
    <name type="scientific">Microbacterium algihabitans</name>
    <dbReference type="NCBI Taxonomy" id="3075992"/>
    <lineage>
        <taxon>Bacteria</taxon>
        <taxon>Bacillati</taxon>
        <taxon>Actinomycetota</taxon>
        <taxon>Actinomycetes</taxon>
        <taxon>Micrococcales</taxon>
        <taxon>Microbacteriaceae</taxon>
        <taxon>Microbacterium</taxon>
    </lineage>
</organism>
<dbReference type="RefSeq" id="WP_316000918.1">
    <property type="nucleotide sequence ID" value="NZ_JAWDIU010000001.1"/>
</dbReference>
<proteinExistence type="predicted"/>
<feature type="transmembrane region" description="Helical" evidence="1">
    <location>
        <begin position="75"/>
        <end position="100"/>
    </location>
</feature>
<name>A0ABU3RTQ6_9MICO</name>
<keyword evidence="1" id="KW-0472">Membrane</keyword>
<sequence length="392" mass="42227">MAGIRPFDARALQVAPDRAAAKAFTKRLRDEGRLPGNTTATIVGWVFAFVFLGGIGIALVVLLIVLSTWLREGTLVVGLLFALPLLIGVGGLIAALLVGLRGQRIVEDRRWRLAGFARDVGMEYVPAVQNPPLPGVIFGIGSSRTASDIVRGRRPRFVEVGNHAYTVSDGKNTTTVRWSYIAIKLDVPLPHIVLDATANNGMFGSNLPASWGRGQRLSLEGDFDKHFTLYCPRGYERDALYLFTPDVMARFIDSASVLDAEIVDDWLFLYSRDELSTIDPARWAWVFSVISVLLDKLDQWCRWRDDRMPVALPPASVPAAAGPGGAPSAAGAPTVAAAQAALLARPPAGVAVPGRRLRRANPWIVVAIVLGVFGLGGLVLAVAPLLLLMVAR</sequence>
<feature type="transmembrane region" description="Helical" evidence="1">
    <location>
        <begin position="42"/>
        <end position="69"/>
    </location>
</feature>
<comment type="caution">
    <text evidence="2">The sequence shown here is derived from an EMBL/GenBank/DDBJ whole genome shotgun (WGS) entry which is preliminary data.</text>
</comment>
<keyword evidence="1" id="KW-1133">Transmembrane helix</keyword>
<evidence type="ECO:0008006" key="4">
    <source>
        <dbReference type="Google" id="ProtNLM"/>
    </source>
</evidence>
<keyword evidence="1" id="KW-0812">Transmembrane</keyword>
<gene>
    <name evidence="2" type="ORF">RWH43_05900</name>
</gene>
<keyword evidence="3" id="KW-1185">Reference proteome</keyword>
<dbReference type="EMBL" id="JAWDIU010000001">
    <property type="protein sequence ID" value="MDU0326289.1"/>
    <property type="molecule type" value="Genomic_DNA"/>
</dbReference>